<sequence>MGIAGLVPLALLFSFWRSSSGLNFYRFRQRLGDECLYVMGNPSCARAGYLQLFLVSFIGHEAQAASGRGPRRSVCGEPPRLVCTAGLRPRGHSNGHTHLFP</sequence>
<comment type="caution">
    <text evidence="2">The sequence shown here is derived from an EMBL/GenBank/DDBJ whole genome shotgun (WGS) entry which is preliminary data.</text>
</comment>
<evidence type="ECO:0000256" key="1">
    <source>
        <dbReference type="SAM" id="SignalP"/>
    </source>
</evidence>
<protein>
    <recommendedName>
        <fullName evidence="4">Secreted protein</fullName>
    </recommendedName>
</protein>
<keyword evidence="3" id="KW-1185">Reference proteome</keyword>
<feature type="chain" id="PRO_5035435252" description="Secreted protein" evidence="1">
    <location>
        <begin position="22"/>
        <end position="101"/>
    </location>
</feature>
<gene>
    <name evidence="2" type="ORF">FB567DRAFT_541564</name>
</gene>
<evidence type="ECO:0000313" key="3">
    <source>
        <dbReference type="Proteomes" id="UP000813461"/>
    </source>
</evidence>
<name>A0A8K0QRL1_9PLEO</name>
<dbReference type="EMBL" id="JAGMVJ010000034">
    <property type="protein sequence ID" value="KAH7067721.1"/>
    <property type="molecule type" value="Genomic_DNA"/>
</dbReference>
<reference evidence="2" key="1">
    <citation type="journal article" date="2021" name="Nat. Commun.">
        <title>Genetic determinants of endophytism in the Arabidopsis root mycobiome.</title>
        <authorList>
            <person name="Mesny F."/>
            <person name="Miyauchi S."/>
            <person name="Thiergart T."/>
            <person name="Pickel B."/>
            <person name="Atanasova L."/>
            <person name="Karlsson M."/>
            <person name="Huettel B."/>
            <person name="Barry K.W."/>
            <person name="Haridas S."/>
            <person name="Chen C."/>
            <person name="Bauer D."/>
            <person name="Andreopoulos W."/>
            <person name="Pangilinan J."/>
            <person name="LaButti K."/>
            <person name="Riley R."/>
            <person name="Lipzen A."/>
            <person name="Clum A."/>
            <person name="Drula E."/>
            <person name="Henrissat B."/>
            <person name="Kohler A."/>
            <person name="Grigoriev I.V."/>
            <person name="Martin F.M."/>
            <person name="Hacquard S."/>
        </authorList>
    </citation>
    <scope>NUCLEOTIDE SEQUENCE</scope>
    <source>
        <strain evidence="2">MPI-SDFR-AT-0120</strain>
    </source>
</reference>
<feature type="signal peptide" evidence="1">
    <location>
        <begin position="1"/>
        <end position="21"/>
    </location>
</feature>
<organism evidence="2 3">
    <name type="scientific">Paraphoma chrysanthemicola</name>
    <dbReference type="NCBI Taxonomy" id="798071"/>
    <lineage>
        <taxon>Eukaryota</taxon>
        <taxon>Fungi</taxon>
        <taxon>Dikarya</taxon>
        <taxon>Ascomycota</taxon>
        <taxon>Pezizomycotina</taxon>
        <taxon>Dothideomycetes</taxon>
        <taxon>Pleosporomycetidae</taxon>
        <taxon>Pleosporales</taxon>
        <taxon>Pleosporineae</taxon>
        <taxon>Phaeosphaeriaceae</taxon>
        <taxon>Paraphoma</taxon>
    </lineage>
</organism>
<dbReference type="Proteomes" id="UP000813461">
    <property type="component" value="Unassembled WGS sequence"/>
</dbReference>
<accession>A0A8K0QRL1</accession>
<dbReference type="AlphaFoldDB" id="A0A8K0QRL1"/>
<evidence type="ECO:0000313" key="2">
    <source>
        <dbReference type="EMBL" id="KAH7067721.1"/>
    </source>
</evidence>
<evidence type="ECO:0008006" key="4">
    <source>
        <dbReference type="Google" id="ProtNLM"/>
    </source>
</evidence>
<proteinExistence type="predicted"/>
<keyword evidence="1" id="KW-0732">Signal</keyword>